<dbReference type="RefSeq" id="WP_175559190.1">
    <property type="nucleotide sequence ID" value="NZ_FMYH01000012.1"/>
</dbReference>
<dbReference type="Pfam" id="PF13641">
    <property type="entry name" value="Glyco_tranf_2_3"/>
    <property type="match status" value="1"/>
</dbReference>
<name>A0A1G6XUY1_9MICO</name>
<keyword evidence="6" id="KW-1185">Reference proteome</keyword>
<dbReference type="Proteomes" id="UP000199039">
    <property type="component" value="Unassembled WGS sequence"/>
</dbReference>
<dbReference type="AlphaFoldDB" id="A0A1G6XUY1"/>
<dbReference type="SUPFAM" id="SSF53448">
    <property type="entry name" value="Nucleotide-diphospho-sugar transferases"/>
    <property type="match status" value="1"/>
</dbReference>
<keyword evidence="3" id="KW-0328">Glycosyltransferase</keyword>
<organism evidence="5 6">
    <name type="scientific">Sanguibacter gelidistatuariae</name>
    <dbReference type="NCBI Taxonomy" id="1814289"/>
    <lineage>
        <taxon>Bacteria</taxon>
        <taxon>Bacillati</taxon>
        <taxon>Actinomycetota</taxon>
        <taxon>Actinomycetes</taxon>
        <taxon>Micrococcales</taxon>
        <taxon>Sanguibacteraceae</taxon>
        <taxon>Sanguibacter</taxon>
    </lineage>
</organism>
<evidence type="ECO:0000256" key="2">
    <source>
        <dbReference type="ARBA" id="ARBA00006739"/>
    </source>
</evidence>
<reference evidence="5 6" key="1">
    <citation type="submission" date="2016-09" db="EMBL/GenBank/DDBJ databases">
        <authorList>
            <person name="Capua I."/>
            <person name="De Benedictis P."/>
            <person name="Joannis T."/>
            <person name="Lombin L.H."/>
            <person name="Cattoli G."/>
        </authorList>
    </citation>
    <scope>NUCLEOTIDE SEQUENCE [LARGE SCALE GENOMIC DNA]</scope>
    <source>
        <strain evidence="5 6">ISLP-3</strain>
    </source>
</reference>
<dbReference type="EMBL" id="FMYH01000012">
    <property type="protein sequence ID" value="SDD81781.1"/>
    <property type="molecule type" value="Genomic_DNA"/>
</dbReference>
<dbReference type="Gene3D" id="3.90.550.10">
    <property type="entry name" value="Spore Coat Polysaccharide Biosynthesis Protein SpsA, Chain A"/>
    <property type="match status" value="1"/>
</dbReference>
<dbReference type="PANTHER" id="PTHR43179">
    <property type="entry name" value="RHAMNOSYLTRANSFERASE WBBL"/>
    <property type="match status" value="1"/>
</dbReference>
<evidence type="ECO:0000313" key="5">
    <source>
        <dbReference type="EMBL" id="SDD81781.1"/>
    </source>
</evidence>
<evidence type="ECO:0000256" key="1">
    <source>
        <dbReference type="ARBA" id="ARBA00004776"/>
    </source>
</evidence>
<evidence type="ECO:0000256" key="3">
    <source>
        <dbReference type="ARBA" id="ARBA00022676"/>
    </source>
</evidence>
<gene>
    <name evidence="5" type="ORF">SAMN05216410_0212</name>
</gene>
<evidence type="ECO:0000256" key="4">
    <source>
        <dbReference type="ARBA" id="ARBA00022679"/>
    </source>
</evidence>
<proteinExistence type="inferred from homology"/>
<dbReference type="GO" id="GO:0016757">
    <property type="term" value="F:glycosyltransferase activity"/>
    <property type="evidence" value="ECO:0007669"/>
    <property type="project" value="UniProtKB-KW"/>
</dbReference>
<evidence type="ECO:0008006" key="7">
    <source>
        <dbReference type="Google" id="ProtNLM"/>
    </source>
</evidence>
<dbReference type="PANTHER" id="PTHR43179:SF12">
    <property type="entry name" value="GALACTOFURANOSYLTRANSFERASE GLFT2"/>
    <property type="match status" value="1"/>
</dbReference>
<dbReference type="InterPro" id="IPR029044">
    <property type="entry name" value="Nucleotide-diphossugar_trans"/>
</dbReference>
<keyword evidence="4" id="KW-0808">Transferase</keyword>
<accession>A0A1G6XUY1</accession>
<comment type="pathway">
    <text evidence="1">Cell wall biogenesis; cell wall polysaccharide biosynthesis.</text>
</comment>
<dbReference type="STRING" id="1814289.SAMN05216410_0212"/>
<sequence>MTAVQAATVRAVVVSWNGAHLLRPCLDSLLAQDLPPGSLEIVVVDNASTDGTAAFLAEAYPMVDIRVTETNLGFAGGVNVGLTDLAATYAVLLNNDATFEPEAVRLLVERLESPENERVGAATAQILLTEPDADGRTLVNSTGNVLTAAGAANDRDWLAIAGTEQTSTEVFGFCGGAAALRATTLNEIGLFDGSLFLYYEDTDLSWRMRAAGWDIHYVAGAVAHHQHAASSDATSPLFRFYNTRNSLLVFGRHAPASVVARSFLRQVAALVRYSVTRGEPRDLLRARRSALLAVLRRAPQTRRLRRTTWAGRAAQRRSVYRAGVV</sequence>
<protein>
    <recommendedName>
        <fullName evidence="7">Glycosyltransferase, GT2 family</fullName>
    </recommendedName>
</protein>
<comment type="similarity">
    <text evidence="2">Belongs to the glycosyltransferase 2 family.</text>
</comment>
<evidence type="ECO:0000313" key="6">
    <source>
        <dbReference type="Proteomes" id="UP000199039"/>
    </source>
</evidence>
<dbReference type="CDD" id="cd04186">
    <property type="entry name" value="GT_2_like_c"/>
    <property type="match status" value="1"/>
</dbReference>